<dbReference type="AlphaFoldDB" id="A0A2K8SEV1"/>
<evidence type="ECO:0000256" key="2">
    <source>
        <dbReference type="SAM" id="Phobius"/>
    </source>
</evidence>
<gene>
    <name evidence="3" type="ORF">SFLOR_v1c09490</name>
</gene>
<name>A0A2K8SEV1_9MOLU</name>
<evidence type="ECO:0000313" key="3">
    <source>
        <dbReference type="EMBL" id="AUB31997.1"/>
    </source>
</evidence>
<dbReference type="Proteomes" id="UP000231823">
    <property type="component" value="Chromosome"/>
</dbReference>
<accession>A0A2K8SEV1</accession>
<evidence type="ECO:0000313" key="4">
    <source>
        <dbReference type="Proteomes" id="UP000231823"/>
    </source>
</evidence>
<keyword evidence="2" id="KW-1133">Transmembrane helix</keyword>
<dbReference type="RefSeq" id="WP_100916951.1">
    <property type="nucleotide sequence ID" value="NZ_CP025057.1"/>
</dbReference>
<dbReference type="OrthoDB" id="400200at2"/>
<dbReference type="GO" id="GO:0016020">
    <property type="term" value="C:membrane"/>
    <property type="evidence" value="ECO:0007669"/>
    <property type="project" value="InterPro"/>
</dbReference>
<sequence length="1006" mass="117749">MKKLILSLIICLNLVYVPTKPIFLENNQIANLESNTDKLVSNYNYNPTYPSFNFYGDFYNSLKRLYIDSSRDSSLPYYRGSDDRTYSKVGNASWYNFEWNLKTINILQYAPNKQIFLDNYKNIEVDFYYNYNTWDSSTGWSDSKAKDINATLRVNKNYTLNTSNQWINLTAYHNETNKAHANMDFGWVWNGNDLTLKWKLSAAVYWKGGSTVNHASLIVVDHEWINFKSSFNQSNLKNKIKKSLENSFTIASDTSPNISSVEKNGSVDNFKKSNKQLIIDEIEKRLKLAFGIDYSAWFNKPILKRNDTFNDEKSYVSITFKDEQQISGNNQFLTNVIMPINVKLTDLYYQRSAQKRLQVVPGKIVSPNTDNNELVIDKPEYDPKNNTLIYHNSVDVTFSAISESEIMTVNGKEVPVFNNIYRIKLDDSVDTYKIEVNGIKNVGRITKLSLNINIQSLSNQLNYRWLGWNPKENLEQSKLIEKTLGDGKPNPDYDPSINPKTGMRNEYIFLERNMKFPFYQDPLDKYGNRIKDFKDINKGIIAEASVANSGVTLLDKFDMSKVYQVDRLKLNEKLEIIEKEEKISLNLNEQWSKEGLWHYVIYLKDYVEKEIDPSNPGNEKVLATKGSTIHKLLYISNKTKDYTKFSSLDFIAKDQNISKFWDSLQGVHLKNYLIAYTTINTSQKIEQLTYEQVIMYWKKYVSDQISQKVDVPQIPVSFKDLNNLNISNLKMNEINPIEVKNKIIEHVKKYMQKFSDKAIYKTDYIICDSTENQIENLDFNNFVDLNENNKIKRINLFIKSLNTSTLLTGKKEFNIINNKDFEESKVLDLSKIANLKEIKYNFTDTSNEKKEKFVQNYIYEYVEKILEIYKPNKVNWNYDYKKDYYISINSQNGKDIKELDNFDEIINNFLNSKNQKNLEIFINSSDESIKLSGFTSYKIINDPTSKEIAPDRPKPPNIPEKKEEKKDKTKYNKQNLWWIISLIIPLTGLIVFIIWWRKNKKNKRIK</sequence>
<protein>
    <submittedName>
        <fullName evidence="3">Uncharacterized protein</fullName>
    </submittedName>
</protein>
<dbReference type="NCBIfam" id="NF045892">
    <property type="entry name" value="ICE_Mbov_0399"/>
    <property type="match status" value="1"/>
</dbReference>
<keyword evidence="2" id="KW-0472">Membrane</keyword>
<keyword evidence="4" id="KW-1185">Reference proteome</keyword>
<reference evidence="3 4" key="1">
    <citation type="submission" date="2017-12" db="EMBL/GenBank/DDBJ databases">
        <title>Complete genome sequence of Spiroplasma floricola 23-6 (ATCC 29989).</title>
        <authorList>
            <person name="Tsai Y.-M."/>
            <person name="Wu P.-S."/>
            <person name="Lo W.-S."/>
            <person name="Kuo C.-H."/>
        </authorList>
    </citation>
    <scope>NUCLEOTIDE SEQUENCE [LARGE SCALE GENOMIC DNA]</scope>
    <source>
        <strain evidence="3 4">23-6</strain>
    </source>
</reference>
<evidence type="ECO:0000256" key="1">
    <source>
        <dbReference type="SAM" id="MobiDB-lite"/>
    </source>
</evidence>
<organism evidence="3 4">
    <name type="scientific">Spiroplasma floricola 23-6</name>
    <dbReference type="NCBI Taxonomy" id="1336749"/>
    <lineage>
        <taxon>Bacteria</taxon>
        <taxon>Bacillati</taxon>
        <taxon>Mycoplasmatota</taxon>
        <taxon>Mollicutes</taxon>
        <taxon>Entomoplasmatales</taxon>
        <taxon>Spiroplasmataceae</taxon>
        <taxon>Spiroplasma</taxon>
    </lineage>
</organism>
<dbReference type="KEGG" id="sfz:SFLOR_v1c09490"/>
<proteinExistence type="predicted"/>
<feature type="transmembrane region" description="Helical" evidence="2">
    <location>
        <begin position="976"/>
        <end position="996"/>
    </location>
</feature>
<feature type="region of interest" description="Disordered" evidence="1">
    <location>
        <begin position="944"/>
        <end position="966"/>
    </location>
</feature>
<keyword evidence="2" id="KW-0812">Transmembrane</keyword>
<dbReference type="EMBL" id="CP025057">
    <property type="protein sequence ID" value="AUB31997.1"/>
    <property type="molecule type" value="Genomic_DNA"/>
</dbReference>